<evidence type="ECO:0000256" key="1">
    <source>
        <dbReference type="SAM" id="Coils"/>
    </source>
</evidence>
<protein>
    <submittedName>
        <fullName evidence="2">Uncharacterized protein</fullName>
    </submittedName>
</protein>
<evidence type="ECO:0000313" key="3">
    <source>
        <dbReference type="Proteomes" id="UP001285908"/>
    </source>
</evidence>
<keyword evidence="3" id="KW-1185">Reference proteome</keyword>
<name>A0AAJ0I4G2_9PEZI</name>
<dbReference type="GeneID" id="87878867"/>
<accession>A0AAJ0I4G2</accession>
<dbReference type="EMBL" id="JAULSX010000006">
    <property type="protein sequence ID" value="KAK3489575.1"/>
    <property type="molecule type" value="Genomic_DNA"/>
</dbReference>
<proteinExistence type="predicted"/>
<evidence type="ECO:0000313" key="2">
    <source>
        <dbReference type="EMBL" id="KAK3489575.1"/>
    </source>
</evidence>
<comment type="caution">
    <text evidence="2">The sequence shown here is derived from an EMBL/GenBank/DDBJ whole genome shotgun (WGS) entry which is preliminary data.</text>
</comment>
<reference evidence="2 3" key="1">
    <citation type="journal article" date="2023" name="Mol. Phylogenet. Evol.">
        <title>Genome-scale phylogeny and comparative genomics of the fungal order Sordariales.</title>
        <authorList>
            <person name="Hensen N."/>
            <person name="Bonometti L."/>
            <person name="Westerberg I."/>
            <person name="Brannstrom I.O."/>
            <person name="Guillou S."/>
            <person name="Cros-Aarteil S."/>
            <person name="Calhoun S."/>
            <person name="Haridas S."/>
            <person name="Kuo A."/>
            <person name="Mondo S."/>
            <person name="Pangilinan J."/>
            <person name="Riley R."/>
            <person name="LaButti K."/>
            <person name="Andreopoulos B."/>
            <person name="Lipzen A."/>
            <person name="Chen C."/>
            <person name="Yan M."/>
            <person name="Daum C."/>
            <person name="Ng V."/>
            <person name="Clum A."/>
            <person name="Steindorff A."/>
            <person name="Ohm R.A."/>
            <person name="Martin F."/>
            <person name="Silar P."/>
            <person name="Natvig D.O."/>
            <person name="Lalanne C."/>
            <person name="Gautier V."/>
            <person name="Ament-Velasquez S.L."/>
            <person name="Kruys A."/>
            <person name="Hutchinson M.I."/>
            <person name="Powell A.J."/>
            <person name="Barry K."/>
            <person name="Miller A.N."/>
            <person name="Grigoriev I.V."/>
            <person name="Debuchy R."/>
            <person name="Gladieux P."/>
            <person name="Hiltunen Thoren M."/>
            <person name="Johannesson H."/>
        </authorList>
    </citation>
    <scope>NUCLEOTIDE SEQUENCE [LARGE SCALE GENOMIC DNA]</scope>
    <source>
        <strain evidence="2 3">FGSC 10403</strain>
    </source>
</reference>
<keyword evidence="1" id="KW-0175">Coiled coil</keyword>
<feature type="coiled-coil region" evidence="1">
    <location>
        <begin position="406"/>
        <end position="450"/>
    </location>
</feature>
<dbReference type="Proteomes" id="UP001285908">
    <property type="component" value="Unassembled WGS sequence"/>
</dbReference>
<organism evidence="2 3">
    <name type="scientific">Neurospora hispaniola</name>
    <dbReference type="NCBI Taxonomy" id="588809"/>
    <lineage>
        <taxon>Eukaryota</taxon>
        <taxon>Fungi</taxon>
        <taxon>Dikarya</taxon>
        <taxon>Ascomycota</taxon>
        <taxon>Pezizomycotina</taxon>
        <taxon>Sordariomycetes</taxon>
        <taxon>Sordariomycetidae</taxon>
        <taxon>Sordariales</taxon>
        <taxon>Sordariaceae</taxon>
        <taxon>Neurospora</taxon>
    </lineage>
</organism>
<dbReference type="RefSeq" id="XP_062691282.1">
    <property type="nucleotide sequence ID" value="XM_062841245.1"/>
</dbReference>
<dbReference type="AlphaFoldDB" id="A0AAJ0I4G2"/>
<sequence>MNHEHTLVSAGDLGHSQFATSWPTQPTDDPVPTPERPLLRPEQKFMMQALAEYKSNWGLCLDLLDLLRMIQRNAIIPMGSTVRSFEQDIQSGSNEYSILLQAIPSGLRDSLIQGTLAHDYVKGKDVHGKELEERGKYAGIYAVGIAIEGRDGAFINIKECTKVAEILETYAKACELLAAAENENSRVPADDQQVIDDALKLDQACGYTQQGPMLHYLEDSGQVANKEYLKMLAESFRKRGRALGRLGCDETINMHQGPLYVGSTTRPIAECLAQHHYDSNMSAIPSTNKFLSLTLGALRYIGLRPYTVEVPILPIWVMEHLPMGERLVTVLASSFVTQGGFNSVQASSRAGTGMSMALCDEAGLYVAEKTRYFEQNIDKSLVDSKDFMRRTEGVEHLGRCFQLVLGGELEEKIKIIKIRQDRLEQETKLLVEMKEEIQQKLRRIREHQEAVATKYVFKNMYATLLRSITTRLGVDDDTTHVSTGGTPPE</sequence>
<gene>
    <name evidence="2" type="ORF">B0T23DRAFT_455559</name>
</gene>